<evidence type="ECO:0000256" key="2">
    <source>
        <dbReference type="ARBA" id="ARBA00022527"/>
    </source>
</evidence>
<evidence type="ECO:0000256" key="1">
    <source>
        <dbReference type="ARBA" id="ARBA00012513"/>
    </source>
</evidence>
<dbReference type="PANTHER" id="PTHR43671:SF98">
    <property type="entry name" value="SERINE_THREONINE-PROTEIN KINASE NEK11"/>
    <property type="match status" value="1"/>
</dbReference>
<comment type="catalytic activity">
    <reaction evidence="8">
        <text>L-seryl-[protein] + ATP = O-phospho-L-seryl-[protein] + ADP + H(+)</text>
        <dbReference type="Rhea" id="RHEA:17989"/>
        <dbReference type="Rhea" id="RHEA-COMP:9863"/>
        <dbReference type="Rhea" id="RHEA-COMP:11604"/>
        <dbReference type="ChEBI" id="CHEBI:15378"/>
        <dbReference type="ChEBI" id="CHEBI:29999"/>
        <dbReference type="ChEBI" id="CHEBI:30616"/>
        <dbReference type="ChEBI" id="CHEBI:83421"/>
        <dbReference type="ChEBI" id="CHEBI:456216"/>
        <dbReference type="EC" id="2.7.11.1"/>
    </reaction>
</comment>
<keyword evidence="3" id="KW-0808">Transferase</keyword>
<comment type="catalytic activity">
    <reaction evidence="7">
        <text>L-threonyl-[protein] + ATP = O-phospho-L-threonyl-[protein] + ADP + H(+)</text>
        <dbReference type="Rhea" id="RHEA:46608"/>
        <dbReference type="Rhea" id="RHEA-COMP:11060"/>
        <dbReference type="Rhea" id="RHEA-COMP:11605"/>
        <dbReference type="ChEBI" id="CHEBI:15378"/>
        <dbReference type="ChEBI" id="CHEBI:30013"/>
        <dbReference type="ChEBI" id="CHEBI:30616"/>
        <dbReference type="ChEBI" id="CHEBI:61977"/>
        <dbReference type="ChEBI" id="CHEBI:456216"/>
        <dbReference type="EC" id="2.7.11.1"/>
    </reaction>
</comment>
<evidence type="ECO:0000256" key="9">
    <source>
        <dbReference type="SAM" id="MobiDB-lite"/>
    </source>
</evidence>
<reference evidence="12" key="1">
    <citation type="submission" date="2024-02" db="UniProtKB">
        <authorList>
            <consortium name="WormBaseParasite"/>
        </authorList>
    </citation>
    <scope>IDENTIFICATION</scope>
</reference>
<dbReference type="InterPro" id="IPR011009">
    <property type="entry name" value="Kinase-like_dom_sf"/>
</dbReference>
<evidence type="ECO:0000313" key="11">
    <source>
        <dbReference type="Proteomes" id="UP000887575"/>
    </source>
</evidence>
<feature type="compositionally biased region" description="Polar residues" evidence="9">
    <location>
        <begin position="937"/>
        <end position="953"/>
    </location>
</feature>
<dbReference type="GO" id="GO:0005524">
    <property type="term" value="F:ATP binding"/>
    <property type="evidence" value="ECO:0007669"/>
    <property type="project" value="UniProtKB-KW"/>
</dbReference>
<protein>
    <recommendedName>
        <fullName evidence="1">non-specific serine/threonine protein kinase</fullName>
        <ecNumber evidence="1">2.7.11.1</ecNumber>
    </recommendedName>
</protein>
<evidence type="ECO:0000256" key="6">
    <source>
        <dbReference type="ARBA" id="ARBA00022840"/>
    </source>
</evidence>
<dbReference type="EC" id="2.7.11.1" evidence="1"/>
<dbReference type="AlphaFoldDB" id="A0AAF3J7Q4"/>
<dbReference type="InterPro" id="IPR000719">
    <property type="entry name" value="Prot_kinase_dom"/>
</dbReference>
<feature type="compositionally biased region" description="Basic and acidic residues" evidence="9">
    <location>
        <begin position="1017"/>
        <end position="1026"/>
    </location>
</feature>
<proteinExistence type="predicted"/>
<keyword evidence="2" id="KW-0723">Serine/threonine-protein kinase</keyword>
<evidence type="ECO:0000256" key="3">
    <source>
        <dbReference type="ARBA" id="ARBA00022679"/>
    </source>
</evidence>
<feature type="domain" description="Protein kinase" evidence="10">
    <location>
        <begin position="5"/>
        <end position="269"/>
    </location>
</feature>
<accession>A0AAF3J7Q4</accession>
<dbReference type="Proteomes" id="UP000887575">
    <property type="component" value="Unassembled WGS sequence"/>
</dbReference>
<evidence type="ECO:0000256" key="5">
    <source>
        <dbReference type="ARBA" id="ARBA00022777"/>
    </source>
</evidence>
<evidence type="ECO:0000256" key="7">
    <source>
        <dbReference type="ARBA" id="ARBA00047899"/>
    </source>
</evidence>
<organism evidence="11 12">
    <name type="scientific">Mesorhabditis belari</name>
    <dbReference type="NCBI Taxonomy" id="2138241"/>
    <lineage>
        <taxon>Eukaryota</taxon>
        <taxon>Metazoa</taxon>
        <taxon>Ecdysozoa</taxon>
        <taxon>Nematoda</taxon>
        <taxon>Chromadorea</taxon>
        <taxon>Rhabditida</taxon>
        <taxon>Rhabditina</taxon>
        <taxon>Rhabditomorpha</taxon>
        <taxon>Rhabditoidea</taxon>
        <taxon>Rhabditidae</taxon>
        <taxon>Mesorhabditinae</taxon>
        <taxon>Mesorhabditis</taxon>
    </lineage>
</organism>
<dbReference type="Pfam" id="PF00069">
    <property type="entry name" value="Pkinase"/>
    <property type="match status" value="1"/>
</dbReference>
<keyword evidence="6" id="KW-0067">ATP-binding</keyword>
<evidence type="ECO:0000256" key="8">
    <source>
        <dbReference type="ARBA" id="ARBA00048679"/>
    </source>
</evidence>
<name>A0AAF3J7Q4_9BILA</name>
<dbReference type="PANTHER" id="PTHR43671">
    <property type="entry name" value="SERINE/THREONINE-PROTEIN KINASE NEK"/>
    <property type="match status" value="1"/>
</dbReference>
<keyword evidence="4" id="KW-0547">Nucleotide-binding</keyword>
<dbReference type="SMART" id="SM00220">
    <property type="entry name" value="S_TKc"/>
    <property type="match status" value="1"/>
</dbReference>
<evidence type="ECO:0000313" key="12">
    <source>
        <dbReference type="WBParaSite" id="MBELARI_LOCUS21387"/>
    </source>
</evidence>
<sequence length="1035" mass="119396">MSLYEKVFLDGAEGASGQIYLLKNFDPLAVMKCYKSDQFAKLHMASEIESLKAVRHKHIVQYFGARDEILEDGEAISGVIMEYCERGSLDKWIFNPTAKYTVKTVLTWAEQLLRATEYLEEIKRLHNDIKTENILVTQDFNLKLGDLGLSTTIDEHSSNFFGTPRFMSPERIKDGSISFKSDIYAIGLILWEIITRRKIFMKFFHGGVFHIDELLGDEVSGKDLKAIEPLDCLQSLQSIVFGCCFFDSNSRLSASKALLLCDDSKQSIVDYDKYDFRPEILDLNLDKDDDQKLIRPIGFNGTNEEVFVNKETDAPWSSSYKNKKLWSTDEVPREEASQETDELRETLCGEALLEKLLKQRNHQHLRKLVNGHPEIRDFFIGKESVEMSEYISLASAVIKSKVDEQFIYEFSWDSIKGLCQQFSDGKPVKQNTNDDDYLAGLINEKLDEDFLIQKLFFQTLFMMIHTLREADTSIGNWSLSIGIRDIANRLEHLREKVHKRFHFKCYILTSTKDEWFFVADYPNRLIFVRRDFSEMRPFSGKWENSETYVIRNDDFAKKKAAKMLFSRLEPVDLDTVNAALQRHSEKISSYLDIQFRSFRLKHGDFTRSKRTGQELPIRGYVFDLKNPPRPICYCKPTACEVVNRIPEWVSKKHQFPIFRCTEKRISDYTNLYILFCDYLFQCESEEQIEFPNYFFNNRKELKSLLKDLSCSPYFQLCKILDSKGKEAFLLEIPKINGESVLCFNENSEVFSENVSLDQVDLSNLHAFNVSEAYENLSKVVGKKYFDRLSQSSNVFWNPNAIERVKEMEKIYAKVLDTDELKDDVILELRDHCKNFLVTTKDEKHQGIPEYFQKLSDLIIPNVDPTDPRGIFEQIGNAFAKNPKLLAKGLATYKPIDANVLETMTKGLGINNDELTKTVNEQFFGAFNQKKTDDGQNKKTFSMSSSSKVTNTGESLGNRFESSFGGNDAELSECLELFQAGMKMATLRKEPKAFQTYLTEVTTKHGMPEINATVFGVKEQKGEKPKDFDDELSNLD</sequence>
<dbReference type="CDD" id="cd00180">
    <property type="entry name" value="PKc"/>
    <property type="match status" value="1"/>
</dbReference>
<dbReference type="GO" id="GO:0004674">
    <property type="term" value="F:protein serine/threonine kinase activity"/>
    <property type="evidence" value="ECO:0007669"/>
    <property type="project" value="UniProtKB-KW"/>
</dbReference>
<feature type="region of interest" description="Disordered" evidence="9">
    <location>
        <begin position="1016"/>
        <end position="1035"/>
    </location>
</feature>
<evidence type="ECO:0000256" key="4">
    <source>
        <dbReference type="ARBA" id="ARBA00022741"/>
    </source>
</evidence>
<dbReference type="PROSITE" id="PS50011">
    <property type="entry name" value="PROTEIN_KINASE_DOM"/>
    <property type="match status" value="1"/>
</dbReference>
<evidence type="ECO:0000259" key="10">
    <source>
        <dbReference type="PROSITE" id="PS50011"/>
    </source>
</evidence>
<dbReference type="WBParaSite" id="MBELARI_LOCUS21387">
    <property type="protein sequence ID" value="MBELARI_LOCUS21387"/>
    <property type="gene ID" value="MBELARI_LOCUS21387"/>
</dbReference>
<dbReference type="SUPFAM" id="SSF56112">
    <property type="entry name" value="Protein kinase-like (PK-like)"/>
    <property type="match status" value="1"/>
</dbReference>
<dbReference type="Gene3D" id="1.10.510.10">
    <property type="entry name" value="Transferase(Phosphotransferase) domain 1"/>
    <property type="match status" value="1"/>
</dbReference>
<feature type="region of interest" description="Disordered" evidence="9">
    <location>
        <begin position="930"/>
        <end position="953"/>
    </location>
</feature>
<keyword evidence="5" id="KW-0418">Kinase</keyword>
<dbReference type="InterPro" id="IPR050660">
    <property type="entry name" value="NEK_Ser/Thr_kinase"/>
</dbReference>
<keyword evidence="11" id="KW-1185">Reference proteome</keyword>